<keyword evidence="5" id="KW-1185">Reference proteome</keyword>
<evidence type="ECO:0000313" key="6">
    <source>
        <dbReference type="Proteomes" id="UP000014107"/>
    </source>
</evidence>
<dbReference type="InterPro" id="IPR036388">
    <property type="entry name" value="WH-like_DNA-bd_sf"/>
</dbReference>
<keyword evidence="2" id="KW-0804">Transcription</keyword>
<evidence type="ECO:0008006" key="7">
    <source>
        <dbReference type="Google" id="ProtNLM"/>
    </source>
</evidence>
<dbReference type="Proteomes" id="UP000014104">
    <property type="component" value="Unassembled WGS sequence"/>
</dbReference>
<keyword evidence="1" id="KW-0805">Transcription regulation</keyword>
<reference evidence="4 6" key="2">
    <citation type="submission" date="2013-03" db="EMBL/GenBank/DDBJ databases">
        <title>The Genome Sequence of Enterococcus avium ATCC_14025 (PacBio/Illumina hybrid assembly).</title>
        <authorList>
            <consortium name="The Broad Institute Genomics Platform"/>
            <consortium name="The Broad Institute Genome Sequencing Center for Infectious Disease"/>
            <person name="Earl A."/>
            <person name="Russ C."/>
            <person name="Gilmore M."/>
            <person name="Surin D."/>
            <person name="Walker B."/>
            <person name="Young S."/>
            <person name="Zeng Q."/>
            <person name="Gargeya S."/>
            <person name="Fitzgerald M."/>
            <person name="Haas B."/>
            <person name="Abouelleil A."/>
            <person name="Allen A.W."/>
            <person name="Alvarado L."/>
            <person name="Arachchi H.M."/>
            <person name="Berlin A.M."/>
            <person name="Chapman S.B."/>
            <person name="Gainer-Dewar J."/>
            <person name="Goldberg J."/>
            <person name="Griggs A."/>
            <person name="Gujja S."/>
            <person name="Hansen M."/>
            <person name="Howarth C."/>
            <person name="Imamovic A."/>
            <person name="Ireland A."/>
            <person name="Larimer J."/>
            <person name="McCowan C."/>
            <person name="Murphy C."/>
            <person name="Pearson M."/>
            <person name="Poon T.W."/>
            <person name="Priest M."/>
            <person name="Roberts A."/>
            <person name="Saif S."/>
            <person name="Shea T."/>
            <person name="Sisk P."/>
            <person name="Sykes S."/>
            <person name="Wortman J."/>
            <person name="Nusbaum C."/>
            <person name="Birren B."/>
        </authorList>
    </citation>
    <scope>NUCLEOTIDE SEQUENCE [LARGE SCALE GENOMIC DNA]</scope>
    <source>
        <strain evidence="4 6">ATCC 14025</strain>
    </source>
</reference>
<proteinExistence type="predicted"/>
<dbReference type="InterPro" id="IPR016032">
    <property type="entry name" value="Sig_transdc_resp-reg_C-effctor"/>
</dbReference>
<protein>
    <recommendedName>
        <fullName evidence="7">OmpR/PhoB-type domain-containing protein</fullName>
    </recommendedName>
</protein>
<dbReference type="Proteomes" id="UP000014107">
    <property type="component" value="Unassembled WGS sequence"/>
</dbReference>
<dbReference type="AlphaFoldDB" id="A0AAV3J0T3"/>
<dbReference type="RefSeq" id="WP_016182050.1">
    <property type="nucleotide sequence ID" value="NZ_KE136369.1"/>
</dbReference>
<comment type="caution">
    <text evidence="4">The sequence shown here is derived from an EMBL/GenBank/DDBJ whole genome shotgun (WGS) entry which is preliminary data.</text>
</comment>
<dbReference type="EMBL" id="AHYV01000046">
    <property type="protein sequence ID" value="EOT38815.1"/>
    <property type="molecule type" value="Genomic_DNA"/>
</dbReference>
<evidence type="ECO:0000313" key="4">
    <source>
        <dbReference type="EMBL" id="EOU22206.1"/>
    </source>
</evidence>
<name>A0AAV3J0T3_ENTAV</name>
<evidence type="ECO:0000256" key="2">
    <source>
        <dbReference type="ARBA" id="ARBA00023163"/>
    </source>
</evidence>
<accession>A0AAV3J0T3</accession>
<sequence>MTRVLIVTKNLLAEQSLQDVLQRSDIEVYCSNDLMNDTIFLSQIVKYFSMVIFSDTVSNFEISKYYSFFQKEGLLILRKGNKEDLKNSDFSYLLNEISAWIDPKMPDIMVIEKIAKLMNNQERLASSLNERNHNLFSKNENNSKGFFFSLSPNEKKFLYYLYQYQKDGRIVSRNELCNLIWGSDVTNSRLCQLSNLSNRIKMKLEMNHFPEGELINLRNKGYLLGDLLLIEVGENLS</sequence>
<evidence type="ECO:0000313" key="5">
    <source>
        <dbReference type="Proteomes" id="UP000014104"/>
    </source>
</evidence>
<reference evidence="3 5" key="1">
    <citation type="submission" date="2013-03" db="EMBL/GenBank/DDBJ databases">
        <title>The Genome Sequence of Enterococcus avium ATCC_14025 (Illumina only assembly).</title>
        <authorList>
            <consortium name="The Broad Institute Genomics Platform"/>
            <consortium name="The Broad Institute Genome Sequencing Center for Infectious Disease"/>
            <person name="Earl A."/>
            <person name="Russ C."/>
            <person name="Gilmore M."/>
            <person name="Surin D."/>
            <person name="Walker B."/>
            <person name="Young S."/>
            <person name="Zeng Q."/>
            <person name="Gargeya S."/>
            <person name="Fitzgerald M."/>
            <person name="Haas B."/>
            <person name="Abouelleil A."/>
            <person name="Allen A.W."/>
            <person name="Alvarado L."/>
            <person name="Arachchi H.M."/>
            <person name="Berlin A.M."/>
            <person name="Chapman S.B."/>
            <person name="Gainer-Dewar J."/>
            <person name="Goldberg J."/>
            <person name="Griggs A."/>
            <person name="Gujja S."/>
            <person name="Hansen M."/>
            <person name="Howarth C."/>
            <person name="Imamovic A."/>
            <person name="Ireland A."/>
            <person name="Larimer J."/>
            <person name="McCowan C."/>
            <person name="Murphy C."/>
            <person name="Pearson M."/>
            <person name="Poon T.W."/>
            <person name="Priest M."/>
            <person name="Roberts A."/>
            <person name="Saif S."/>
            <person name="Shea T."/>
            <person name="Sisk P."/>
            <person name="Sykes S."/>
            <person name="Wortman J."/>
            <person name="Nusbaum C."/>
            <person name="Birren B."/>
        </authorList>
    </citation>
    <scope>NUCLEOTIDE SEQUENCE [LARGE SCALE GENOMIC DNA]</scope>
    <source>
        <strain evidence="3 5">ATCC 14025</strain>
    </source>
</reference>
<dbReference type="Gene3D" id="1.10.10.10">
    <property type="entry name" value="Winged helix-like DNA-binding domain superfamily/Winged helix DNA-binding domain"/>
    <property type="match status" value="1"/>
</dbReference>
<evidence type="ECO:0000256" key="1">
    <source>
        <dbReference type="ARBA" id="ARBA00023015"/>
    </source>
</evidence>
<evidence type="ECO:0000313" key="3">
    <source>
        <dbReference type="EMBL" id="EOT38815.1"/>
    </source>
</evidence>
<dbReference type="GO" id="GO:0003677">
    <property type="term" value="F:DNA binding"/>
    <property type="evidence" value="ECO:0007669"/>
    <property type="project" value="InterPro"/>
</dbReference>
<organism evidence="4 6">
    <name type="scientific">Enterococcus avium ATCC 14025</name>
    <dbReference type="NCBI Taxonomy" id="1140002"/>
    <lineage>
        <taxon>Bacteria</taxon>
        <taxon>Bacillati</taxon>
        <taxon>Bacillota</taxon>
        <taxon>Bacilli</taxon>
        <taxon>Lactobacillales</taxon>
        <taxon>Enterococcaceae</taxon>
        <taxon>Enterococcus</taxon>
    </lineage>
</organism>
<dbReference type="EMBL" id="ASWL01000003">
    <property type="protein sequence ID" value="EOU22206.1"/>
    <property type="molecule type" value="Genomic_DNA"/>
</dbReference>
<dbReference type="SUPFAM" id="SSF46894">
    <property type="entry name" value="C-terminal effector domain of the bipartite response regulators"/>
    <property type="match status" value="1"/>
</dbReference>
<gene>
    <name evidence="4" type="ORF">I570_02408</name>
    <name evidence="3" type="ORF">OMU_04318</name>
</gene>
<dbReference type="GO" id="GO:0006355">
    <property type="term" value="P:regulation of DNA-templated transcription"/>
    <property type="evidence" value="ECO:0007669"/>
    <property type="project" value="InterPro"/>
</dbReference>